<dbReference type="Pfam" id="PF13460">
    <property type="entry name" value="NAD_binding_10"/>
    <property type="match status" value="1"/>
</dbReference>
<gene>
    <name evidence="2" type="ORF">GCM10010517_46980</name>
</gene>
<evidence type="ECO:0000259" key="1">
    <source>
        <dbReference type="Pfam" id="PF13460"/>
    </source>
</evidence>
<evidence type="ECO:0000313" key="3">
    <source>
        <dbReference type="Proteomes" id="UP001500831"/>
    </source>
</evidence>
<dbReference type="InterPro" id="IPR016040">
    <property type="entry name" value="NAD(P)-bd_dom"/>
</dbReference>
<dbReference type="RefSeq" id="WP_344975420.1">
    <property type="nucleotide sequence ID" value="NZ_BAAAVI010000035.1"/>
</dbReference>
<reference evidence="2 3" key="1">
    <citation type="journal article" date="2019" name="Int. J. Syst. Evol. Microbiol.">
        <title>The Global Catalogue of Microorganisms (GCM) 10K type strain sequencing project: providing services to taxonomists for standard genome sequencing and annotation.</title>
        <authorList>
            <consortium name="The Broad Institute Genomics Platform"/>
            <consortium name="The Broad Institute Genome Sequencing Center for Infectious Disease"/>
            <person name="Wu L."/>
            <person name="Ma J."/>
        </authorList>
    </citation>
    <scope>NUCLEOTIDE SEQUENCE [LARGE SCALE GENOMIC DNA]</scope>
    <source>
        <strain evidence="2 3">JCM 6242</strain>
    </source>
</reference>
<dbReference type="SUPFAM" id="SSF51735">
    <property type="entry name" value="NAD(P)-binding Rossmann-fold domains"/>
    <property type="match status" value="1"/>
</dbReference>
<dbReference type="Gene3D" id="3.40.50.720">
    <property type="entry name" value="NAD(P)-binding Rossmann-like Domain"/>
    <property type="match status" value="1"/>
</dbReference>
<feature type="domain" description="NAD(P)-binding" evidence="1">
    <location>
        <begin position="99"/>
        <end position="251"/>
    </location>
</feature>
<protein>
    <recommendedName>
        <fullName evidence="1">NAD(P)-binding domain-containing protein</fullName>
    </recommendedName>
</protein>
<sequence length="267" mass="26726">MGRIIVFGAGGRAGRAAVEEARRRGHRVTAVVRDPARYGDLAAGGAALTPDGAAGRTADDTVTTPDRAVTAAGDAAGRTADAAVTTPDGSAASAGGGTANGVPVVAGDVTEADVVVRLAVGHDAAINAAADLGARPGDFFPAAARALLDGLARAGVGRLDPLGLASALETGSGTLLMDTPGYPQEYRAFYLGHAAGTDVLRTASTPLDWLVLSPAGDFDHGGTRTGRYRTAPAGAASRISYADFAIALLDEIDAPKHHRTHLGVEAG</sequence>
<dbReference type="EMBL" id="BAAAVI010000035">
    <property type="protein sequence ID" value="GAA2883704.1"/>
    <property type="molecule type" value="Genomic_DNA"/>
</dbReference>
<evidence type="ECO:0000313" key="2">
    <source>
        <dbReference type="EMBL" id="GAA2883704.1"/>
    </source>
</evidence>
<organism evidence="2 3">
    <name type="scientific">Streptosporangium fragile</name>
    <dbReference type="NCBI Taxonomy" id="46186"/>
    <lineage>
        <taxon>Bacteria</taxon>
        <taxon>Bacillati</taxon>
        <taxon>Actinomycetota</taxon>
        <taxon>Actinomycetes</taxon>
        <taxon>Streptosporangiales</taxon>
        <taxon>Streptosporangiaceae</taxon>
        <taxon>Streptosporangium</taxon>
    </lineage>
</organism>
<proteinExistence type="predicted"/>
<dbReference type="InterPro" id="IPR036291">
    <property type="entry name" value="NAD(P)-bd_dom_sf"/>
</dbReference>
<dbReference type="Proteomes" id="UP001500831">
    <property type="component" value="Unassembled WGS sequence"/>
</dbReference>
<dbReference type="PANTHER" id="PTHR43355">
    <property type="entry name" value="FLAVIN REDUCTASE (NADPH)"/>
    <property type="match status" value="1"/>
</dbReference>
<name>A0ABN3W1U7_9ACTN</name>
<accession>A0ABN3W1U7</accession>
<keyword evidence="3" id="KW-1185">Reference proteome</keyword>
<comment type="caution">
    <text evidence="2">The sequence shown here is derived from an EMBL/GenBank/DDBJ whole genome shotgun (WGS) entry which is preliminary data.</text>
</comment>
<dbReference type="PANTHER" id="PTHR43355:SF2">
    <property type="entry name" value="FLAVIN REDUCTASE (NADPH)"/>
    <property type="match status" value="1"/>
</dbReference>
<dbReference type="InterPro" id="IPR051606">
    <property type="entry name" value="Polyketide_Oxido-like"/>
</dbReference>